<gene>
    <name evidence="1" type="ORF">SS50377_16960</name>
</gene>
<dbReference type="EMBL" id="KI546139">
    <property type="protein sequence ID" value="EST43294.1"/>
    <property type="molecule type" value="Genomic_DNA"/>
</dbReference>
<name>V6LR88_9EUKA</name>
<dbReference type="AlphaFoldDB" id="V6LR88"/>
<sequence length="69" mass="7988">MMMKTSRTGTYFPPKYQSSKSLITMASPKLITQIAARHQSQKMEHLFIFSTDEESCYSEHPLSLIKFID</sequence>
<proteinExistence type="predicted"/>
<evidence type="ECO:0000313" key="1">
    <source>
        <dbReference type="EMBL" id="EST43294.1"/>
    </source>
</evidence>
<protein>
    <submittedName>
        <fullName evidence="1">Uncharacterized protein</fullName>
    </submittedName>
</protein>
<organism evidence="1">
    <name type="scientific">Spironucleus salmonicida</name>
    <dbReference type="NCBI Taxonomy" id="348837"/>
    <lineage>
        <taxon>Eukaryota</taxon>
        <taxon>Metamonada</taxon>
        <taxon>Diplomonadida</taxon>
        <taxon>Hexamitidae</taxon>
        <taxon>Hexamitinae</taxon>
        <taxon>Spironucleus</taxon>
    </lineage>
</organism>
<reference evidence="1" key="1">
    <citation type="journal article" date="2014" name="PLoS Genet.">
        <title>The Genome of Spironucleus salmonicida Highlights a Fish Pathogen Adapted to Fluctuating Environments.</title>
        <authorList>
            <person name="Xu F."/>
            <person name="Jerlstrom-Hultqvist J."/>
            <person name="Einarsson E."/>
            <person name="Astvaldsson A."/>
            <person name="Svard S.G."/>
            <person name="Andersson J.O."/>
        </authorList>
    </citation>
    <scope>NUCLEOTIDE SEQUENCE</scope>
</reference>
<accession>V6LR88</accession>